<dbReference type="EMBL" id="JASBWU010000003">
    <property type="protein sequence ID" value="KAJ9123049.1"/>
    <property type="molecule type" value="Genomic_DNA"/>
</dbReference>
<accession>A0ACC2XI01</accession>
<evidence type="ECO:0000313" key="1">
    <source>
        <dbReference type="EMBL" id="KAJ9123049.1"/>
    </source>
</evidence>
<proteinExistence type="predicted"/>
<gene>
    <name evidence="1" type="ORF">QFC22_001238</name>
</gene>
<keyword evidence="2" id="KW-1185">Reference proteome</keyword>
<sequence>MSLPPYLALDPTKLIHSLDFESKGLSHPIFLSYSRHDGKEARLVVKAVYRGPTPGWPILDKKRIFDNAHKTEEEDRYGASATPTTTTAPVNVLGTESNRVEEGLSTSDVPICLAETNPVYPIHVIVRIALAMQPGACDDMLKAALAYSQLYANGYLPYELPVAIWRTAEGIWSLVLDEGGVLLPSWWEQHVQPQIHASESRWKIGSWRAASSANGDPGARAAVEEEAEKLLEKHEDEQQEQKKRSQFLDEATQQIGGLLKKKKHGADGSESITDSNTGSASATGSSGSVTSAMNGNAKPRQEKVMKSLGEKADKMLGRSASSATPGGDGGFGGGDSSDDEHIEISPSKKQEWADRIQQQNQEMQNANKAAAGGNAETTTIKMSKSSTTPPTGGQESPIPSLVPTTKTIGVDEDEEEAMVIDRGWLPAVNILIQLADIILSLHERRLCLVVCRPDFFTVFESRPFISRSSIPSPVQSASVQLTHLGIVVQMPGYEGGKPVGHMNADFDGDKVLAMGPGSASAFTNFGTTTGPDEDHEGWMVGDDEGVGALQGVLDEASILRHLQYIAPEAISSRKAIASTVDIFSWGMTAYEMLKGKSLEGTESDDDPPEFFRAIHMHSTRTMSTLTSLCPSMPPELSGIIKKALALDPDDRYMNVCGLLQDLHKVAEICDGSLRGSARREFTVGQIDKQSRFAVPPGLLDREEEFAILDEAYQAVKSTGRSQVACCWGTSGTGKSKLLELWARQKESDNAGQDCFVSWAKMDQHLVKPLSAFISVFCTLLERVFSDPLESAANWRQKILDSLAVNANIFLALLPKEWRAILLDGQESEEMGSDMTAGIDWESWVKQFRTWSYGLLRLFASENRPLLIIIDDVQWLEKSERELWGELITSETRRLDHCLILFSYRTPDDVAPDIAPFTSRYMIKARAFSEETLAKMIYKCFHLEDVSQHLPEQWAQLCSFLYRNTRGNAFDLKWTLSTLVRDGDIYYDYVRQEWIIRTTMLTAYPERNADDFAQSENTVRALLDECATLGSISIRYNKVQFVHDKPHAAALALIDPQEKPLLFAKIARSLEGVSTDYNFVRADMFLSAYQSDAKLLEPLEVVKAAVKAARQAAASAALDLASKYLERASELWSFSTPEAWEQDPDLAMDFLTVTAEVALGRRTAASYTAKIEAGRRIAPRMYAKLDISPWLFKLYLSASQPALAMKSFFDIIRLLGYDTPAENTRYPPPPTNEKDIRNLVNAPDPPNTEEAKIAIGLSNLIGTVGPSFYSYEADQGWRIMQFVIPIYLHNHAATKHSATAYSWYVMAILLANGELESLEKARAYIELGDSYNLVGSPLEAIAETAKVTLGYIRTHSLKTIDYSRSYQVCYATNNSDVLTYTLGLDLSAQALSGHSISELYTAGRKTLTTLADDLQPAIRLMTVPFVQFGANLLDAKLLESRSDFQALSVLEGEFVTTQDAVDLSHAAAFYAVVYALASLFLGLLFNVSPSELRKRASLTREKEVGGSGTILGTFSFILRSITTLVLDDDTDTKLLDKTYTWLCALPHNADFQAIICMLQAFEVIKNVRQGKAHWREMIEPVEEAIEVLEGARSYLFTGKFCSAWPHFPKLINLRKRPGLMCTQAEIALHTMGHTTRIRRNYLHYAQLAFRACEAKNLVRFVDVLLGNLAQPSILGKRTKSNIAQATSDTHEDNSSQHSGLLGETESSAFTDITYETNVKGRKLGLEQILRSFLLLASERNSEGLIRRVLQVLLQITCTSYACFATQDPSTGSLKLKGYGAHDSIETCDIPIAAAKEIAPTVLLSHASITKKPINASNLTSPTNANILRREPFFAATGTPKTLLLLPLFVQGRFSGLLFLSGKVANANPPTSQVGLLATFAAIILESFDAYASLEAAVEIRTQQLQHALHSRSTFISGVSHEIRTPLFAINGLCSVMESSADLTDTQRENLQVISQSADDLQRIVTAVLDWSKLDARSITPESIPFDLRSVIENSLETVAHLARSKNIRLLLENPVTTDPQVPLLGDPHRYRQCLLNLLSNAIKFTKPTLPNQHSTVSVSWSWQDHPDKVEITCAVRDEGIGIPAKAMHRLFNSFSQVDSGISRNFGGTGLGLSITRGLARLLSGDCWSESVEGQGSTFYLLITADKAKDPDAEQPQTFPPGPARRAVLYAPADVGSSVLQANLQRFGIITSLASIEDSNISTKPDFVFVDVDEPTINSDVIQTLRDRHQGSKFIFLITLTDVSKFVETLTLNQEAIVTKPLKALSLYNTTKNLAASNGTNGTKATKKSSAMDSSYAQQYPLKICYIDDSNVNVAVGKKILSKFGYKDIDVCYDGRQAVEAAERTKYDLMLMDLQMPNMDGHTARKLISENQNCGNPLVVALTANCDQPTKDRCLREGFADFLTKPLIISDLAKLLVKVYETRHGQMQEA</sequence>
<reference evidence="1" key="1">
    <citation type="submission" date="2023-04" db="EMBL/GenBank/DDBJ databases">
        <title>Draft Genome sequencing of Naganishia species isolated from polar environments using Oxford Nanopore Technology.</title>
        <authorList>
            <person name="Leo P."/>
            <person name="Venkateswaran K."/>
        </authorList>
    </citation>
    <scope>NUCLEOTIDE SEQUENCE</scope>
    <source>
        <strain evidence="1">MNA-CCFEE 5425</strain>
    </source>
</reference>
<protein>
    <submittedName>
        <fullName evidence="1">Uncharacterized protein</fullName>
    </submittedName>
</protein>
<organism evidence="1 2">
    <name type="scientific">Naganishia vaughanmartiniae</name>
    <dbReference type="NCBI Taxonomy" id="1424756"/>
    <lineage>
        <taxon>Eukaryota</taxon>
        <taxon>Fungi</taxon>
        <taxon>Dikarya</taxon>
        <taxon>Basidiomycota</taxon>
        <taxon>Agaricomycotina</taxon>
        <taxon>Tremellomycetes</taxon>
        <taxon>Filobasidiales</taxon>
        <taxon>Filobasidiaceae</taxon>
        <taxon>Naganishia</taxon>
    </lineage>
</organism>
<evidence type="ECO:0000313" key="2">
    <source>
        <dbReference type="Proteomes" id="UP001243375"/>
    </source>
</evidence>
<comment type="caution">
    <text evidence="1">The sequence shown here is derived from an EMBL/GenBank/DDBJ whole genome shotgun (WGS) entry which is preliminary data.</text>
</comment>
<dbReference type="Proteomes" id="UP001243375">
    <property type="component" value="Unassembled WGS sequence"/>
</dbReference>
<name>A0ACC2XI01_9TREE</name>